<evidence type="ECO:0000313" key="2">
    <source>
        <dbReference type="Proteomes" id="UP000799754"/>
    </source>
</evidence>
<evidence type="ECO:0000313" key="1">
    <source>
        <dbReference type="EMBL" id="KAF2631904.1"/>
    </source>
</evidence>
<name>A0ACB6SF05_9PLEO</name>
<keyword evidence="2" id="KW-1185">Reference proteome</keyword>
<accession>A0ACB6SF05</accession>
<reference evidence="1" key="1">
    <citation type="journal article" date="2020" name="Stud. Mycol.">
        <title>101 Dothideomycetes genomes: a test case for predicting lifestyles and emergence of pathogens.</title>
        <authorList>
            <person name="Haridas S."/>
            <person name="Albert R."/>
            <person name="Binder M."/>
            <person name="Bloem J."/>
            <person name="Labutti K."/>
            <person name="Salamov A."/>
            <person name="Andreopoulos B."/>
            <person name="Baker S."/>
            <person name="Barry K."/>
            <person name="Bills G."/>
            <person name="Bluhm B."/>
            <person name="Cannon C."/>
            <person name="Castanera R."/>
            <person name="Culley D."/>
            <person name="Daum C."/>
            <person name="Ezra D."/>
            <person name="Gonzalez J."/>
            <person name="Henrissat B."/>
            <person name="Kuo A."/>
            <person name="Liang C."/>
            <person name="Lipzen A."/>
            <person name="Lutzoni F."/>
            <person name="Magnuson J."/>
            <person name="Mondo S."/>
            <person name="Nolan M."/>
            <person name="Ohm R."/>
            <person name="Pangilinan J."/>
            <person name="Park H.-J."/>
            <person name="Ramirez L."/>
            <person name="Alfaro M."/>
            <person name="Sun H."/>
            <person name="Tritt A."/>
            <person name="Yoshinaga Y."/>
            <person name="Zwiers L.-H."/>
            <person name="Turgeon B."/>
            <person name="Goodwin S."/>
            <person name="Spatafora J."/>
            <person name="Crous P."/>
            <person name="Grigoriev I."/>
        </authorList>
    </citation>
    <scope>NUCLEOTIDE SEQUENCE</scope>
    <source>
        <strain evidence="1">CBS 525.71</strain>
    </source>
</reference>
<dbReference type="EMBL" id="MU006703">
    <property type="protein sequence ID" value="KAF2631904.1"/>
    <property type="molecule type" value="Genomic_DNA"/>
</dbReference>
<proteinExistence type="predicted"/>
<organism evidence="1 2">
    <name type="scientific">Macroventuria anomochaeta</name>
    <dbReference type="NCBI Taxonomy" id="301207"/>
    <lineage>
        <taxon>Eukaryota</taxon>
        <taxon>Fungi</taxon>
        <taxon>Dikarya</taxon>
        <taxon>Ascomycota</taxon>
        <taxon>Pezizomycotina</taxon>
        <taxon>Dothideomycetes</taxon>
        <taxon>Pleosporomycetidae</taxon>
        <taxon>Pleosporales</taxon>
        <taxon>Pleosporineae</taxon>
        <taxon>Didymellaceae</taxon>
        <taxon>Macroventuria</taxon>
    </lineage>
</organism>
<dbReference type="Proteomes" id="UP000799754">
    <property type="component" value="Unassembled WGS sequence"/>
</dbReference>
<sequence length="164" mass="18457">MHIAEKTSDAHSSQARDQLFATQGILVDMKQSASSQARALCNVQSMLGDLHRLVVGELKTSWEHFGPMITNVCVSTQQIYRVVLEIRDLLTVVDTRWTHFQAPLVVEDVLGYKFPVPSEYDFDLLDTIIRQRFRSGIASKDIIAGTTNCVTRTTDPVRSLQHPD</sequence>
<protein>
    <submittedName>
        <fullName evidence="1">Uncharacterized protein</fullName>
    </submittedName>
</protein>
<gene>
    <name evidence="1" type="ORF">BU25DRAFT_474950</name>
</gene>
<comment type="caution">
    <text evidence="1">The sequence shown here is derived from an EMBL/GenBank/DDBJ whole genome shotgun (WGS) entry which is preliminary data.</text>
</comment>